<dbReference type="Gene3D" id="3.30.540.10">
    <property type="entry name" value="Fructose-1,6-Bisphosphatase, subunit A, domain 1"/>
    <property type="match status" value="1"/>
</dbReference>
<dbReference type="EC" id="3.1.3.25" evidence="7"/>
<dbReference type="AlphaFoldDB" id="A0A3S1K8Y1"/>
<reference evidence="8 9" key="1">
    <citation type="submission" date="2018-12" db="EMBL/GenBank/DDBJ databases">
        <authorList>
            <person name="Sun L."/>
            <person name="Chen Z."/>
        </authorList>
    </citation>
    <scope>NUCLEOTIDE SEQUENCE [LARGE SCALE GENOMIC DNA]</scope>
    <source>
        <strain evidence="8 9">DSM 15890</strain>
    </source>
</reference>
<organism evidence="8 9">
    <name type="scientific">Paenibacillus anaericanus</name>
    <dbReference type="NCBI Taxonomy" id="170367"/>
    <lineage>
        <taxon>Bacteria</taxon>
        <taxon>Bacillati</taxon>
        <taxon>Bacillota</taxon>
        <taxon>Bacilli</taxon>
        <taxon>Bacillales</taxon>
        <taxon>Paenibacillaceae</taxon>
        <taxon>Paenibacillus</taxon>
    </lineage>
</organism>
<dbReference type="Pfam" id="PF00459">
    <property type="entry name" value="Inositol_P"/>
    <property type="match status" value="1"/>
</dbReference>
<evidence type="ECO:0000256" key="7">
    <source>
        <dbReference type="RuleBase" id="RU364068"/>
    </source>
</evidence>
<dbReference type="Gene3D" id="3.40.190.80">
    <property type="match status" value="1"/>
</dbReference>
<comment type="cofactor">
    <cofactor evidence="2 6 7">
        <name>Mg(2+)</name>
        <dbReference type="ChEBI" id="CHEBI:18420"/>
    </cofactor>
</comment>
<feature type="binding site" evidence="6">
    <location>
        <position position="89"/>
    </location>
    <ligand>
        <name>Mg(2+)</name>
        <dbReference type="ChEBI" id="CHEBI:18420"/>
        <label>1</label>
        <note>catalytic</note>
    </ligand>
</feature>
<dbReference type="GO" id="GO:0007165">
    <property type="term" value="P:signal transduction"/>
    <property type="evidence" value="ECO:0007669"/>
    <property type="project" value="TreeGrafter"/>
</dbReference>
<dbReference type="GO" id="GO:0046872">
    <property type="term" value="F:metal ion binding"/>
    <property type="evidence" value="ECO:0007669"/>
    <property type="project" value="UniProtKB-KW"/>
</dbReference>
<keyword evidence="9" id="KW-1185">Reference proteome</keyword>
<feature type="binding site" evidence="6">
    <location>
        <position position="216"/>
    </location>
    <ligand>
        <name>Mg(2+)</name>
        <dbReference type="ChEBI" id="CHEBI:18420"/>
        <label>1</label>
        <note>catalytic</note>
    </ligand>
</feature>
<evidence type="ECO:0000256" key="5">
    <source>
        <dbReference type="ARBA" id="ARBA00022842"/>
    </source>
</evidence>
<dbReference type="Proteomes" id="UP000279446">
    <property type="component" value="Unassembled WGS sequence"/>
</dbReference>
<keyword evidence="4 7" id="KW-0378">Hydrolase</keyword>
<comment type="similarity">
    <text evidence="7">Belongs to the inositol monophosphatase superfamily.</text>
</comment>
<evidence type="ECO:0000256" key="1">
    <source>
        <dbReference type="ARBA" id="ARBA00001033"/>
    </source>
</evidence>
<gene>
    <name evidence="8" type="ORF">EJP82_11990</name>
</gene>
<dbReference type="OrthoDB" id="9772456at2"/>
<dbReference type="SUPFAM" id="SSF56655">
    <property type="entry name" value="Carbohydrate phosphatase"/>
    <property type="match status" value="1"/>
</dbReference>
<dbReference type="CDD" id="cd01639">
    <property type="entry name" value="IMPase"/>
    <property type="match status" value="1"/>
</dbReference>
<accession>A0A3S1K8Y1</accession>
<evidence type="ECO:0000256" key="3">
    <source>
        <dbReference type="ARBA" id="ARBA00022723"/>
    </source>
</evidence>
<keyword evidence="3 6" id="KW-0479">Metal-binding</keyword>
<dbReference type="InterPro" id="IPR000760">
    <property type="entry name" value="Inositol_monophosphatase-like"/>
</dbReference>
<name>A0A3S1K8Y1_9BACL</name>
<dbReference type="PANTHER" id="PTHR20854:SF4">
    <property type="entry name" value="INOSITOL-1-MONOPHOSPHATASE-RELATED"/>
    <property type="match status" value="1"/>
</dbReference>
<evidence type="ECO:0000313" key="8">
    <source>
        <dbReference type="EMBL" id="RUT46562.1"/>
    </source>
</evidence>
<evidence type="ECO:0000313" key="9">
    <source>
        <dbReference type="Proteomes" id="UP000279446"/>
    </source>
</evidence>
<proteinExistence type="inferred from homology"/>
<feature type="binding site" evidence="6">
    <location>
        <position position="91"/>
    </location>
    <ligand>
        <name>Mg(2+)</name>
        <dbReference type="ChEBI" id="CHEBI:18420"/>
        <label>1</label>
        <note>catalytic</note>
    </ligand>
</feature>
<dbReference type="PANTHER" id="PTHR20854">
    <property type="entry name" value="INOSITOL MONOPHOSPHATASE"/>
    <property type="match status" value="1"/>
</dbReference>
<dbReference type="EMBL" id="RZNY01000008">
    <property type="protein sequence ID" value="RUT46562.1"/>
    <property type="molecule type" value="Genomic_DNA"/>
</dbReference>
<comment type="caution">
    <text evidence="8">The sequence shown here is derived from an EMBL/GenBank/DDBJ whole genome shotgun (WGS) entry which is preliminary data.</text>
</comment>
<dbReference type="InterPro" id="IPR033942">
    <property type="entry name" value="IMPase"/>
</dbReference>
<dbReference type="GO" id="GO:0008934">
    <property type="term" value="F:inositol monophosphate 1-phosphatase activity"/>
    <property type="evidence" value="ECO:0007669"/>
    <property type="project" value="InterPro"/>
</dbReference>
<evidence type="ECO:0000256" key="6">
    <source>
        <dbReference type="PIRSR" id="PIRSR600760-2"/>
    </source>
</evidence>
<dbReference type="PRINTS" id="PR00377">
    <property type="entry name" value="IMPHPHTASES"/>
</dbReference>
<sequence length="270" mass="30134">MEDNVMDKILIEAIRVAKLAGLKIKEIRENDGYDEYLKKGYELVTTADLISDKIIKTEISKVFPKHKFISEESDIENSLIIKEPTWIIDPIDGTVGYANNHYQVAISIAYAIDNIVEVGVVHNPFLDETFYAVRGKGAFLNNHKIQIKSANTLKQCVIGTGFPHNKENVDYIVETLRLVLPKIRDIRRLGSPALDICWVACGRLQGFYEEKLSPWDVAAAKLIASEAKATVGHYSLENSSILPNCLNGYKVIVSSPGVFEELKAILISVI</sequence>
<protein>
    <recommendedName>
        <fullName evidence="7">Inositol-1-monophosphatase</fullName>
        <ecNumber evidence="7">3.1.3.25</ecNumber>
    </recommendedName>
</protein>
<evidence type="ECO:0000256" key="4">
    <source>
        <dbReference type="ARBA" id="ARBA00022801"/>
    </source>
</evidence>
<evidence type="ECO:0000256" key="2">
    <source>
        <dbReference type="ARBA" id="ARBA00001946"/>
    </source>
</evidence>
<dbReference type="PROSITE" id="PS00629">
    <property type="entry name" value="IMP_1"/>
    <property type="match status" value="1"/>
</dbReference>
<feature type="binding site" evidence="6">
    <location>
        <position position="92"/>
    </location>
    <ligand>
        <name>Mg(2+)</name>
        <dbReference type="ChEBI" id="CHEBI:18420"/>
        <label>1</label>
        <note>catalytic</note>
    </ligand>
</feature>
<keyword evidence="5 6" id="KW-0460">Magnesium</keyword>
<dbReference type="GO" id="GO:0006020">
    <property type="term" value="P:inositol metabolic process"/>
    <property type="evidence" value="ECO:0007669"/>
    <property type="project" value="TreeGrafter"/>
</dbReference>
<comment type="catalytic activity">
    <reaction evidence="1 7">
        <text>a myo-inositol phosphate + H2O = myo-inositol + phosphate</text>
        <dbReference type="Rhea" id="RHEA:24056"/>
        <dbReference type="ChEBI" id="CHEBI:15377"/>
        <dbReference type="ChEBI" id="CHEBI:17268"/>
        <dbReference type="ChEBI" id="CHEBI:43474"/>
        <dbReference type="ChEBI" id="CHEBI:84139"/>
        <dbReference type="EC" id="3.1.3.25"/>
    </reaction>
</comment>
<feature type="binding site" evidence="6">
    <location>
        <position position="71"/>
    </location>
    <ligand>
        <name>Mg(2+)</name>
        <dbReference type="ChEBI" id="CHEBI:18420"/>
        <label>1</label>
        <note>catalytic</note>
    </ligand>
</feature>
<dbReference type="InterPro" id="IPR020583">
    <property type="entry name" value="Inositol_monoP_metal-BS"/>
</dbReference>